<sequence length="53" mass="5874">METVFGYLSRDVESPVCAVNLRVNGIRVSFFSQITIREQLPATLGIDIDMLAS</sequence>
<protein>
    <submittedName>
        <fullName evidence="1">Uncharacterized protein</fullName>
    </submittedName>
</protein>
<dbReference type="EMBL" id="CP155571">
    <property type="protein sequence ID" value="XFO71320.1"/>
    <property type="molecule type" value="Genomic_DNA"/>
</dbReference>
<organism evidence="1 2">
    <name type="scientific">Sporomusa acidovorans (strain ATCC 49682 / DSM 3132 / Mol)</name>
    <dbReference type="NCBI Taxonomy" id="1123286"/>
    <lineage>
        <taxon>Bacteria</taxon>
        <taxon>Bacillati</taxon>
        <taxon>Bacillota</taxon>
        <taxon>Negativicutes</taxon>
        <taxon>Selenomonadales</taxon>
        <taxon>Sporomusaceae</taxon>
        <taxon>Sporomusa</taxon>
    </lineage>
</organism>
<gene>
    <name evidence="1" type="ORF">SPACI_013350</name>
</gene>
<accession>A0ABZ3IZT5</accession>
<dbReference type="Proteomes" id="UP000216052">
    <property type="component" value="Chromosome"/>
</dbReference>
<name>A0ABZ3IZT5_SPOA4</name>
<evidence type="ECO:0000313" key="1">
    <source>
        <dbReference type="EMBL" id="XFO71320.1"/>
    </source>
</evidence>
<keyword evidence="2" id="KW-1185">Reference proteome</keyword>
<proteinExistence type="predicted"/>
<evidence type="ECO:0000313" key="2">
    <source>
        <dbReference type="Proteomes" id="UP000216052"/>
    </source>
</evidence>
<reference evidence="1" key="1">
    <citation type="submission" date="2024-05" db="EMBL/GenBank/DDBJ databases">
        <title>Isolation and characterization of Sporomusa carbonis sp. nov., a carboxydotrophic hydrogenogen in the genus of Sporomusa isolated from a charcoal burning pile.</title>
        <authorList>
            <person name="Boeer T."/>
            <person name="Rosenbaum F."/>
            <person name="Eysell L."/>
            <person name="Mueller V."/>
            <person name="Daniel R."/>
            <person name="Poehlein A."/>
        </authorList>
    </citation>
    <scope>NUCLEOTIDE SEQUENCE [LARGE SCALE GENOMIC DNA]</scope>
    <source>
        <strain evidence="1">DSM 3132</strain>
    </source>
</reference>